<dbReference type="RefSeq" id="XP_033592909.1">
    <property type="nucleotide sequence ID" value="XM_033738683.1"/>
</dbReference>
<accession>A0A6A6Q1R7</accession>
<evidence type="ECO:0000313" key="1">
    <source>
        <dbReference type="EMBL" id="KAF2486340.1"/>
    </source>
</evidence>
<name>A0A6A6Q1R7_9PEZI</name>
<dbReference type="GeneID" id="54479685"/>
<reference evidence="1" key="1">
    <citation type="journal article" date="2020" name="Stud. Mycol.">
        <title>101 Dothideomycetes genomes: a test case for predicting lifestyles and emergence of pathogens.</title>
        <authorList>
            <person name="Haridas S."/>
            <person name="Albert R."/>
            <person name="Binder M."/>
            <person name="Bloem J."/>
            <person name="Labutti K."/>
            <person name="Salamov A."/>
            <person name="Andreopoulos B."/>
            <person name="Baker S."/>
            <person name="Barry K."/>
            <person name="Bills G."/>
            <person name="Bluhm B."/>
            <person name="Cannon C."/>
            <person name="Castanera R."/>
            <person name="Culley D."/>
            <person name="Daum C."/>
            <person name="Ezra D."/>
            <person name="Gonzalez J."/>
            <person name="Henrissat B."/>
            <person name="Kuo A."/>
            <person name="Liang C."/>
            <person name="Lipzen A."/>
            <person name="Lutzoni F."/>
            <person name="Magnuson J."/>
            <person name="Mondo S."/>
            <person name="Nolan M."/>
            <person name="Ohm R."/>
            <person name="Pangilinan J."/>
            <person name="Park H.-J."/>
            <person name="Ramirez L."/>
            <person name="Alfaro M."/>
            <person name="Sun H."/>
            <person name="Tritt A."/>
            <person name="Yoshinaga Y."/>
            <person name="Zwiers L.-H."/>
            <person name="Turgeon B."/>
            <person name="Goodwin S."/>
            <person name="Spatafora J."/>
            <person name="Crous P."/>
            <person name="Grigoriev I."/>
        </authorList>
    </citation>
    <scope>NUCLEOTIDE SEQUENCE</scope>
    <source>
        <strain evidence="1">CBS 113389</strain>
    </source>
</reference>
<gene>
    <name evidence="1" type="ORF">BDY17DRAFT_75611</name>
</gene>
<dbReference type="Proteomes" id="UP000799767">
    <property type="component" value="Unassembled WGS sequence"/>
</dbReference>
<keyword evidence="2" id="KW-1185">Reference proteome</keyword>
<evidence type="ECO:0000313" key="2">
    <source>
        <dbReference type="Proteomes" id="UP000799767"/>
    </source>
</evidence>
<dbReference type="AlphaFoldDB" id="A0A6A6Q1R7"/>
<protein>
    <submittedName>
        <fullName evidence="1">Uncharacterized protein</fullName>
    </submittedName>
</protein>
<proteinExistence type="predicted"/>
<organism evidence="1 2">
    <name type="scientific">Neohortaea acidophila</name>
    <dbReference type="NCBI Taxonomy" id="245834"/>
    <lineage>
        <taxon>Eukaryota</taxon>
        <taxon>Fungi</taxon>
        <taxon>Dikarya</taxon>
        <taxon>Ascomycota</taxon>
        <taxon>Pezizomycotina</taxon>
        <taxon>Dothideomycetes</taxon>
        <taxon>Dothideomycetidae</taxon>
        <taxon>Mycosphaerellales</taxon>
        <taxon>Teratosphaeriaceae</taxon>
        <taxon>Neohortaea</taxon>
    </lineage>
</organism>
<sequence length="158" mass="18038">MHITYSECCSSFSREQSRDSAFLRRDAPTSSIDHIDGRGREDRGVRKRKFACLDRVSISFSFIQVLTWDNITAQAREDLNWNSIPLLEATRRIKRHATGEVQRQSMNHMPPLGSLYIVFYYATLQTYSLQPTRASRASACSAAMPSRVSALRQQSMKS</sequence>
<dbReference type="EMBL" id="MU001632">
    <property type="protein sequence ID" value="KAF2486340.1"/>
    <property type="molecule type" value="Genomic_DNA"/>
</dbReference>